<comment type="similarity">
    <text evidence="1 4">Belongs to the universal ribosomal protein uL23 family.</text>
</comment>
<evidence type="ECO:0000256" key="4">
    <source>
        <dbReference type="HAMAP-Rule" id="MF_01369"/>
    </source>
</evidence>
<dbReference type="GO" id="GO:1990904">
    <property type="term" value="C:ribonucleoprotein complex"/>
    <property type="evidence" value="ECO:0007669"/>
    <property type="project" value="UniProtKB-KW"/>
</dbReference>
<evidence type="ECO:0000256" key="1">
    <source>
        <dbReference type="ARBA" id="ARBA00006700"/>
    </source>
</evidence>
<reference evidence="5 6" key="1">
    <citation type="submission" date="2014-03" db="EMBL/GenBank/DDBJ databases">
        <title>complete genome sequence of Flavobacteriaceae bacterium JBKA-6.</title>
        <authorList>
            <person name="Takano T."/>
            <person name="Nakamura Y."/>
            <person name="Takuma S."/>
            <person name="Yasuike M."/>
            <person name="Matsuyama T."/>
            <person name="Sakai T."/>
            <person name="Fujiwara A."/>
            <person name="Kimoto K."/>
            <person name="Fukuda Y."/>
            <person name="Kondo H."/>
            <person name="Hirono I."/>
            <person name="Nakayasu C."/>
        </authorList>
    </citation>
    <scope>NUCLEOTIDE SEQUENCE [LARGE SCALE GENOMIC DNA]</scope>
    <source>
        <strain evidence="5 6">JBKA-6</strain>
    </source>
</reference>
<dbReference type="Pfam" id="PF00276">
    <property type="entry name" value="Ribosomal_L23"/>
    <property type="match status" value="1"/>
</dbReference>
<dbReference type="Gene3D" id="3.30.70.330">
    <property type="match status" value="1"/>
</dbReference>
<dbReference type="SUPFAM" id="SSF54189">
    <property type="entry name" value="Ribosomal proteins S24e, L23 and L15e"/>
    <property type="match status" value="1"/>
</dbReference>
<keyword evidence="6" id="KW-1185">Reference proteome</keyword>
<keyword evidence="3 4" id="KW-0687">Ribonucleoprotein</keyword>
<evidence type="ECO:0000256" key="2">
    <source>
        <dbReference type="ARBA" id="ARBA00022980"/>
    </source>
</evidence>
<dbReference type="OrthoDB" id="9797862at2"/>
<evidence type="ECO:0000256" key="3">
    <source>
        <dbReference type="ARBA" id="ARBA00023274"/>
    </source>
</evidence>
<evidence type="ECO:0000313" key="6">
    <source>
        <dbReference type="Proteomes" id="UP000243197"/>
    </source>
</evidence>
<gene>
    <name evidence="4" type="primary">rplW</name>
    <name evidence="5" type="ORF">JBKA6_0797</name>
</gene>
<dbReference type="InterPro" id="IPR012678">
    <property type="entry name" value="Ribosomal_uL23/eL15/eS24_sf"/>
</dbReference>
<dbReference type="EMBL" id="AP014564">
    <property type="protein sequence ID" value="BAV94810.1"/>
    <property type="molecule type" value="Genomic_DNA"/>
</dbReference>
<dbReference type="GO" id="GO:0019843">
    <property type="term" value="F:rRNA binding"/>
    <property type="evidence" value="ECO:0007669"/>
    <property type="project" value="UniProtKB-UniRule"/>
</dbReference>
<dbReference type="KEGG" id="ise:JBKA6_0797"/>
<name>A0A1J1DY44_9FLAO</name>
<keyword evidence="4" id="KW-0694">RNA-binding</keyword>
<dbReference type="NCBIfam" id="NF004363">
    <property type="entry name" value="PRK05738.2-4"/>
    <property type="match status" value="1"/>
</dbReference>
<dbReference type="GO" id="GO:0006412">
    <property type="term" value="P:translation"/>
    <property type="evidence" value="ECO:0007669"/>
    <property type="project" value="UniProtKB-UniRule"/>
</dbReference>
<organism evidence="5 6">
    <name type="scientific">Ichthyobacterium seriolicida</name>
    <dbReference type="NCBI Taxonomy" id="242600"/>
    <lineage>
        <taxon>Bacteria</taxon>
        <taxon>Pseudomonadati</taxon>
        <taxon>Bacteroidota</taxon>
        <taxon>Flavobacteriia</taxon>
        <taxon>Flavobacteriales</taxon>
        <taxon>Ichthyobacteriaceae</taxon>
        <taxon>Ichthyobacterium</taxon>
    </lineage>
</organism>
<evidence type="ECO:0000313" key="5">
    <source>
        <dbReference type="EMBL" id="BAV94810.1"/>
    </source>
</evidence>
<keyword evidence="4" id="KW-0699">rRNA-binding</keyword>
<dbReference type="InterPro" id="IPR013025">
    <property type="entry name" value="Ribosomal_uL23-like"/>
</dbReference>
<dbReference type="RefSeq" id="WP_096686089.1">
    <property type="nucleotide sequence ID" value="NZ_AP014564.1"/>
</dbReference>
<protein>
    <recommendedName>
        <fullName evidence="4">Large ribosomal subunit protein uL23</fullName>
    </recommendedName>
</protein>
<dbReference type="GO" id="GO:0003735">
    <property type="term" value="F:structural constituent of ribosome"/>
    <property type="evidence" value="ECO:0007669"/>
    <property type="project" value="InterPro"/>
</dbReference>
<dbReference type="Proteomes" id="UP000243197">
    <property type="component" value="Chromosome"/>
</dbReference>
<keyword evidence="2 4" id="KW-0689">Ribosomal protein</keyword>
<dbReference type="AlphaFoldDB" id="A0A1J1DY44"/>
<comment type="subunit">
    <text evidence="4">Part of the 50S ribosomal subunit. Contacts protein L29, and trigger factor when it is bound to the ribosome.</text>
</comment>
<dbReference type="HAMAP" id="MF_01369_B">
    <property type="entry name" value="Ribosomal_uL23_B"/>
    <property type="match status" value="1"/>
</dbReference>
<proteinExistence type="inferred from homology"/>
<sequence length="97" mass="11013">MNRIIQRAVVTEKANSLSERENKYTFLVDPNANKIQVKLSVENFYNVPVKKVRLMNCSTKAKVKNTKSGVIRSKSKVFKKAIVEVSEGKSIDFYSSI</sequence>
<dbReference type="InterPro" id="IPR012677">
    <property type="entry name" value="Nucleotide-bd_a/b_plait_sf"/>
</dbReference>
<dbReference type="GO" id="GO:0005840">
    <property type="term" value="C:ribosome"/>
    <property type="evidence" value="ECO:0007669"/>
    <property type="project" value="UniProtKB-KW"/>
</dbReference>
<accession>A0A1J1DY44</accession>
<dbReference type="PANTHER" id="PTHR11620">
    <property type="entry name" value="60S RIBOSOMAL PROTEIN L23A"/>
    <property type="match status" value="1"/>
</dbReference>
<comment type="function">
    <text evidence="4">One of the early assembly proteins it binds 23S rRNA. One of the proteins that surrounds the polypeptide exit tunnel on the outside of the ribosome. Forms the main docking site for trigger factor binding to the ribosome.</text>
</comment>